<protein>
    <submittedName>
        <fullName evidence="1">Uncharacterized protein</fullName>
    </submittedName>
</protein>
<reference evidence="1" key="1">
    <citation type="journal article" date="2021" name="Proc. Natl. Acad. Sci. U.S.A.">
        <title>A Catalog of Tens of Thousands of Viruses from Human Metagenomes Reveals Hidden Associations with Chronic Diseases.</title>
        <authorList>
            <person name="Tisza M.J."/>
            <person name="Buck C.B."/>
        </authorList>
    </citation>
    <scope>NUCLEOTIDE SEQUENCE</scope>
    <source>
        <strain evidence="1">CtQyH19</strain>
    </source>
</reference>
<sequence>MFSDKYKSDFELFLTIENKLDELQFSVVGDDNN</sequence>
<proteinExistence type="predicted"/>
<dbReference type="EMBL" id="BK016121">
    <property type="protein sequence ID" value="DAF96816.1"/>
    <property type="molecule type" value="Genomic_DNA"/>
</dbReference>
<evidence type="ECO:0000313" key="1">
    <source>
        <dbReference type="EMBL" id="DAF96816.1"/>
    </source>
</evidence>
<organism evidence="1">
    <name type="scientific">Podoviridae sp. ctQyH19</name>
    <dbReference type="NCBI Taxonomy" id="2825249"/>
    <lineage>
        <taxon>Viruses</taxon>
        <taxon>Duplodnaviria</taxon>
        <taxon>Heunggongvirae</taxon>
        <taxon>Uroviricota</taxon>
        <taxon>Caudoviricetes</taxon>
    </lineage>
</organism>
<accession>A0A8S5UQP3</accession>
<name>A0A8S5UQP3_9CAUD</name>